<sequence>MADSSPIQHIQYPLRVHQHVELGSDDFAAEGDAESSEIFSSAPNTPIQHPVFGPAIAFGQLDPFFLADGEDEDSTFGESTRQRVEHKSNLDKAKQVLNYMDSELKRFTFCNPLDIFLTSDDEFMTHRQSGITPDISNWIVAVAADICNYEASHLTDRASSGPYYKDAKLLHVPAKVTNLQNLHKFSIPRLLSIYERTLPALQTILKGVIRAKKLPTDKDVERITRNPDMGCTMVTSTLLNFRSREMNLHQAMNSLILWQADTSKPVIKHQMAAVHSVARDGVQLVRLAANNPDNLLLLPNDNFNWVSALLVVLDLPPGTNPEIASVANFERTLGTRHQIPAEQSLEEIMPTAADQNSFFQNTITHVAHILAEEMPLQSHQPKVPSSTCPHDQEQTSTRGNVLVMEHYFRDVLQIPAANFETRNYFLLGDRLTTAREHAAQDQRLNIGKNAWGGADRDTVSLETCIKKLPNCESINVRKIDFYAWLRFLDVVLCALVLQAAIVILRLPSPEALDTCNLDDNAFCKLCTHIATQFVMPSFDRLEAEGIKRLPGSTQNGNAVLLMHDLMSVQEMRQSIKFGHPERMQRMLKFWTPMFYTGGSYNYANEGMELLHNLVHDWPSEISNILCAGMFINTQGKPSTFKETDIRVEHFNKVVKSHTDGVNAAPGALEKIVPVIGHIQELHEQVFEDLGINDHDHYHSKVAQHKDV</sequence>
<comment type="caution">
    <text evidence="2">The sequence shown here is derived from an EMBL/GenBank/DDBJ whole genome shotgun (WGS) entry which is preliminary data.</text>
</comment>
<proteinExistence type="predicted"/>
<dbReference type="EMBL" id="JARIHO010000024">
    <property type="protein sequence ID" value="KAJ7342794.1"/>
    <property type="molecule type" value="Genomic_DNA"/>
</dbReference>
<dbReference type="Proteomes" id="UP001218218">
    <property type="component" value="Unassembled WGS sequence"/>
</dbReference>
<dbReference type="AlphaFoldDB" id="A0AAD7ENF2"/>
<name>A0AAD7ENF2_9AGAR</name>
<evidence type="ECO:0000259" key="1">
    <source>
        <dbReference type="Pfam" id="PF20231"/>
    </source>
</evidence>
<reference evidence="2" key="1">
    <citation type="submission" date="2023-03" db="EMBL/GenBank/DDBJ databases">
        <title>Massive genome expansion in bonnet fungi (Mycena s.s.) driven by repeated elements and novel gene families across ecological guilds.</title>
        <authorList>
            <consortium name="Lawrence Berkeley National Laboratory"/>
            <person name="Harder C.B."/>
            <person name="Miyauchi S."/>
            <person name="Viragh M."/>
            <person name="Kuo A."/>
            <person name="Thoen E."/>
            <person name="Andreopoulos B."/>
            <person name="Lu D."/>
            <person name="Skrede I."/>
            <person name="Drula E."/>
            <person name="Henrissat B."/>
            <person name="Morin E."/>
            <person name="Kohler A."/>
            <person name="Barry K."/>
            <person name="LaButti K."/>
            <person name="Morin E."/>
            <person name="Salamov A."/>
            <person name="Lipzen A."/>
            <person name="Mereny Z."/>
            <person name="Hegedus B."/>
            <person name="Baldrian P."/>
            <person name="Stursova M."/>
            <person name="Weitz H."/>
            <person name="Taylor A."/>
            <person name="Grigoriev I.V."/>
            <person name="Nagy L.G."/>
            <person name="Martin F."/>
            <person name="Kauserud H."/>
        </authorList>
    </citation>
    <scope>NUCLEOTIDE SEQUENCE</scope>
    <source>
        <strain evidence="2">CBHHK002</strain>
    </source>
</reference>
<feature type="domain" description="DUF6589" evidence="1">
    <location>
        <begin position="446"/>
        <end position="698"/>
    </location>
</feature>
<gene>
    <name evidence="2" type="ORF">DFH08DRAFT_938169</name>
</gene>
<keyword evidence="3" id="KW-1185">Reference proteome</keyword>
<dbReference type="Pfam" id="PF20231">
    <property type="entry name" value="DUF6589"/>
    <property type="match status" value="1"/>
</dbReference>
<accession>A0AAD7ENF2</accession>
<evidence type="ECO:0000313" key="2">
    <source>
        <dbReference type="EMBL" id="KAJ7342794.1"/>
    </source>
</evidence>
<protein>
    <recommendedName>
        <fullName evidence="1">DUF6589 domain-containing protein</fullName>
    </recommendedName>
</protein>
<organism evidence="2 3">
    <name type="scientific">Mycena albidolilacea</name>
    <dbReference type="NCBI Taxonomy" id="1033008"/>
    <lineage>
        <taxon>Eukaryota</taxon>
        <taxon>Fungi</taxon>
        <taxon>Dikarya</taxon>
        <taxon>Basidiomycota</taxon>
        <taxon>Agaricomycotina</taxon>
        <taxon>Agaricomycetes</taxon>
        <taxon>Agaricomycetidae</taxon>
        <taxon>Agaricales</taxon>
        <taxon>Marasmiineae</taxon>
        <taxon>Mycenaceae</taxon>
        <taxon>Mycena</taxon>
    </lineage>
</organism>
<dbReference type="InterPro" id="IPR046496">
    <property type="entry name" value="DUF6589"/>
</dbReference>
<evidence type="ECO:0000313" key="3">
    <source>
        <dbReference type="Proteomes" id="UP001218218"/>
    </source>
</evidence>